<dbReference type="PANTHER" id="PTHR46148">
    <property type="entry name" value="CHROMO DOMAIN-CONTAINING PROTEIN"/>
    <property type="match status" value="1"/>
</dbReference>
<organism evidence="1 2">
    <name type="scientific">Linum trigynum</name>
    <dbReference type="NCBI Taxonomy" id="586398"/>
    <lineage>
        <taxon>Eukaryota</taxon>
        <taxon>Viridiplantae</taxon>
        <taxon>Streptophyta</taxon>
        <taxon>Embryophyta</taxon>
        <taxon>Tracheophyta</taxon>
        <taxon>Spermatophyta</taxon>
        <taxon>Magnoliopsida</taxon>
        <taxon>eudicotyledons</taxon>
        <taxon>Gunneridae</taxon>
        <taxon>Pentapetalae</taxon>
        <taxon>rosids</taxon>
        <taxon>fabids</taxon>
        <taxon>Malpighiales</taxon>
        <taxon>Linaceae</taxon>
        <taxon>Linum</taxon>
    </lineage>
</organism>
<proteinExistence type="predicted"/>
<dbReference type="Proteomes" id="UP001497516">
    <property type="component" value="Chromosome 8"/>
</dbReference>
<evidence type="ECO:0000313" key="2">
    <source>
        <dbReference type="Proteomes" id="UP001497516"/>
    </source>
</evidence>
<accession>A0AAV2G626</accession>
<dbReference type="AlphaFoldDB" id="A0AAV2G626"/>
<sequence length="76" mass="9054">MLTLPLSLSRICDVFHISMLRAYRSNPEHVIRHEEIKLEDDFTYAEVPVQIVDMQEKELRRKKKFIPSNSRLCPQL</sequence>
<protein>
    <submittedName>
        <fullName evidence="1">Uncharacterized protein</fullName>
    </submittedName>
</protein>
<dbReference type="PANTHER" id="PTHR46148:SF57">
    <property type="entry name" value="OS12G0499874 PROTEIN"/>
    <property type="match status" value="1"/>
</dbReference>
<reference evidence="1 2" key="1">
    <citation type="submission" date="2024-04" db="EMBL/GenBank/DDBJ databases">
        <authorList>
            <person name="Fracassetti M."/>
        </authorList>
    </citation>
    <scope>NUCLEOTIDE SEQUENCE [LARGE SCALE GENOMIC DNA]</scope>
</reference>
<name>A0AAV2G626_9ROSI</name>
<dbReference type="EMBL" id="OZ034821">
    <property type="protein sequence ID" value="CAL1405714.1"/>
    <property type="molecule type" value="Genomic_DNA"/>
</dbReference>
<evidence type="ECO:0000313" key="1">
    <source>
        <dbReference type="EMBL" id="CAL1405714.1"/>
    </source>
</evidence>
<keyword evidence="2" id="KW-1185">Reference proteome</keyword>
<gene>
    <name evidence="1" type="ORF">LTRI10_LOCUS45486</name>
</gene>